<feature type="transmembrane region" description="Helical" evidence="5">
    <location>
        <begin position="38"/>
        <end position="55"/>
    </location>
</feature>
<evidence type="ECO:0000256" key="3">
    <source>
        <dbReference type="ARBA" id="ARBA00022989"/>
    </source>
</evidence>
<protein>
    <submittedName>
        <fullName evidence="6">Energy-coupling factor transporter transmembrane protein EcfT</fullName>
    </submittedName>
</protein>
<feature type="transmembrane region" description="Helical" evidence="5">
    <location>
        <begin position="102"/>
        <end position="120"/>
    </location>
</feature>
<name>A0ABT1EBW8_9FIRM</name>
<proteinExistence type="predicted"/>
<dbReference type="RefSeq" id="WP_262067081.1">
    <property type="nucleotide sequence ID" value="NZ_JAMXOD010000022.1"/>
</dbReference>
<comment type="caution">
    <text evidence="6">The sequence shown here is derived from an EMBL/GenBank/DDBJ whole genome shotgun (WGS) entry which is preliminary data.</text>
</comment>
<feature type="transmembrane region" description="Helical" evidence="5">
    <location>
        <begin position="67"/>
        <end position="90"/>
    </location>
</feature>
<sequence length="203" mass="23699">MLIIALGVLLAKDMRTVHLLMTETILIFLYYKEYRKALKYLLLYLILLGLLYILPEKAGTGKYMFLLFLRMYPMFSIASLFASTPVNLIMMEGEKYHLPKKILWMICILFRFLSLIRLEIKDIILGMRSRGIFPFTYEGIVLPLIVRSLRLSEELTCAARFRGMEAEGKRICIYERKTIRKDQVAFFLFAGIEVAIFQMGVIL</sequence>
<gene>
    <name evidence="6" type="ORF">NK125_12925</name>
</gene>
<reference evidence="6 7" key="1">
    <citation type="journal article" date="2022" name="Genome Biol. Evol.">
        <title>Host diet, physiology and behaviors set the stage for Lachnospiraceae cladogenesis.</title>
        <authorList>
            <person name="Vera-Ponce De Leon A."/>
            <person name="Schneider M."/>
            <person name="Jahnes B.C."/>
            <person name="Sadowski V."/>
            <person name="Camuy-Velez L.A."/>
            <person name="Duan J."/>
            <person name="Sabree Z.L."/>
        </authorList>
    </citation>
    <scope>NUCLEOTIDE SEQUENCE [LARGE SCALE GENOMIC DNA]</scope>
    <source>
        <strain evidence="6 7">PAL113</strain>
    </source>
</reference>
<keyword evidence="3 5" id="KW-1133">Transmembrane helix</keyword>
<dbReference type="EMBL" id="JAMZFW010000022">
    <property type="protein sequence ID" value="MCP1103308.1"/>
    <property type="molecule type" value="Genomic_DNA"/>
</dbReference>
<evidence type="ECO:0000256" key="4">
    <source>
        <dbReference type="ARBA" id="ARBA00023136"/>
    </source>
</evidence>
<evidence type="ECO:0000256" key="1">
    <source>
        <dbReference type="ARBA" id="ARBA00004141"/>
    </source>
</evidence>
<evidence type="ECO:0000313" key="6">
    <source>
        <dbReference type="EMBL" id="MCP1103308.1"/>
    </source>
</evidence>
<feature type="transmembrane region" description="Helical" evidence="5">
    <location>
        <begin position="184"/>
        <end position="202"/>
    </location>
</feature>
<keyword evidence="7" id="KW-1185">Reference proteome</keyword>
<dbReference type="InterPro" id="IPR003339">
    <property type="entry name" value="ABC/ECF_trnsptr_transmembrane"/>
</dbReference>
<keyword evidence="2 5" id="KW-0812">Transmembrane</keyword>
<evidence type="ECO:0000256" key="2">
    <source>
        <dbReference type="ARBA" id="ARBA00022692"/>
    </source>
</evidence>
<dbReference type="Proteomes" id="UP001523566">
    <property type="component" value="Unassembled WGS sequence"/>
</dbReference>
<keyword evidence="4 5" id="KW-0472">Membrane</keyword>
<accession>A0ABT1EBW8</accession>
<evidence type="ECO:0000256" key="5">
    <source>
        <dbReference type="SAM" id="Phobius"/>
    </source>
</evidence>
<organism evidence="6 7">
    <name type="scientific">Aequitasia blattaphilus</name>
    <dbReference type="NCBI Taxonomy" id="2949332"/>
    <lineage>
        <taxon>Bacteria</taxon>
        <taxon>Bacillati</taxon>
        <taxon>Bacillota</taxon>
        <taxon>Clostridia</taxon>
        <taxon>Lachnospirales</taxon>
        <taxon>Lachnospiraceae</taxon>
        <taxon>Aequitasia</taxon>
    </lineage>
</organism>
<evidence type="ECO:0000313" key="7">
    <source>
        <dbReference type="Proteomes" id="UP001523566"/>
    </source>
</evidence>
<comment type="subcellular location">
    <subcellularLocation>
        <location evidence="1">Membrane</location>
        <topology evidence="1">Multi-pass membrane protein</topology>
    </subcellularLocation>
</comment>
<dbReference type="CDD" id="cd16914">
    <property type="entry name" value="EcfT"/>
    <property type="match status" value="1"/>
</dbReference>